<keyword evidence="1" id="KW-0479">Metal-binding</keyword>
<proteinExistence type="evidence at transcript level"/>
<dbReference type="EMBL" id="BT124385">
    <property type="protein sequence ID" value="ADE77637.1"/>
    <property type="molecule type" value="mRNA"/>
</dbReference>
<dbReference type="GO" id="GO:0046872">
    <property type="term" value="F:metal ion binding"/>
    <property type="evidence" value="ECO:0007669"/>
    <property type="project" value="UniProtKB-KW"/>
</dbReference>
<evidence type="ECO:0000256" key="1">
    <source>
        <dbReference type="ARBA" id="ARBA00022723"/>
    </source>
</evidence>
<sequence length="86" mass="9851">MTMTRLHKKMVLRLVMDDYNMKRRALHSITKVEGIDSISLNMMEKKITVIGEADPVCITIKLRKFGFTELLSVGPADATEEKIVWL</sequence>
<dbReference type="PANTHER" id="PTHR45811:SF49">
    <property type="entry name" value="OS04G0667600 PROTEIN"/>
    <property type="match status" value="1"/>
</dbReference>
<evidence type="ECO:0008006" key="3">
    <source>
        <dbReference type="Google" id="ProtNLM"/>
    </source>
</evidence>
<dbReference type="Gene3D" id="3.30.70.100">
    <property type="match status" value="1"/>
</dbReference>
<dbReference type="PANTHER" id="PTHR45811">
    <property type="entry name" value="COPPER TRANSPORT PROTEIN FAMILY-RELATED"/>
    <property type="match status" value="1"/>
</dbReference>
<organism evidence="2">
    <name type="scientific">Picea sitchensis</name>
    <name type="common">Sitka spruce</name>
    <name type="synonym">Pinus sitchensis</name>
    <dbReference type="NCBI Taxonomy" id="3332"/>
    <lineage>
        <taxon>Eukaryota</taxon>
        <taxon>Viridiplantae</taxon>
        <taxon>Streptophyta</taxon>
        <taxon>Embryophyta</taxon>
        <taxon>Tracheophyta</taxon>
        <taxon>Spermatophyta</taxon>
        <taxon>Pinopsida</taxon>
        <taxon>Pinidae</taxon>
        <taxon>Conifers I</taxon>
        <taxon>Pinales</taxon>
        <taxon>Pinaceae</taxon>
        <taxon>Picea</taxon>
    </lineage>
</organism>
<protein>
    <recommendedName>
        <fullName evidence="3">HMA domain-containing protein</fullName>
    </recommendedName>
</protein>
<dbReference type="InterPro" id="IPR051863">
    <property type="entry name" value="HIPP"/>
</dbReference>
<dbReference type="InterPro" id="IPR036163">
    <property type="entry name" value="HMA_dom_sf"/>
</dbReference>
<accession>D5ADL8</accession>
<name>D5ADL8_PICSI</name>
<evidence type="ECO:0000313" key="2">
    <source>
        <dbReference type="EMBL" id="ADE77637.1"/>
    </source>
</evidence>
<dbReference type="SUPFAM" id="SSF55008">
    <property type="entry name" value="HMA, heavy metal-associated domain"/>
    <property type="match status" value="1"/>
</dbReference>
<reference evidence="2" key="1">
    <citation type="submission" date="2010-04" db="EMBL/GenBank/DDBJ databases">
        <authorList>
            <person name="Reid K.E."/>
            <person name="Liao N."/>
            <person name="Chan S."/>
            <person name="Docking R."/>
            <person name="Taylor G."/>
            <person name="Moore R."/>
            <person name="Mayo M."/>
            <person name="Munro S."/>
            <person name="King J."/>
            <person name="Yanchuk A."/>
            <person name="Holt R."/>
            <person name="Jones S."/>
            <person name="Marra M."/>
            <person name="Ritland C.E."/>
            <person name="Ritland K."/>
            <person name="Bohlmann J."/>
        </authorList>
    </citation>
    <scope>NUCLEOTIDE SEQUENCE</scope>
    <source>
        <tissue evidence="2">Bud</tissue>
    </source>
</reference>
<dbReference type="AlphaFoldDB" id="D5ADL8"/>